<dbReference type="EMBL" id="JACSQW010000004">
    <property type="protein sequence ID" value="MBD7894584.1"/>
    <property type="molecule type" value="Genomic_DNA"/>
</dbReference>
<keyword evidence="2" id="KW-1185">Reference proteome</keyword>
<comment type="caution">
    <text evidence="1">The sequence shown here is derived from an EMBL/GenBank/DDBJ whole genome shotgun (WGS) entry which is preliminary data.</text>
</comment>
<accession>A0ABR8PBB6</accession>
<gene>
    <name evidence="1" type="ORF">H9564_02405</name>
</gene>
<dbReference type="Proteomes" id="UP000616837">
    <property type="component" value="Unassembled WGS sequence"/>
</dbReference>
<evidence type="ECO:0000313" key="2">
    <source>
        <dbReference type="Proteomes" id="UP000616837"/>
    </source>
</evidence>
<proteinExistence type="predicted"/>
<evidence type="ECO:0008006" key="3">
    <source>
        <dbReference type="Google" id="ProtNLM"/>
    </source>
</evidence>
<reference evidence="1 2" key="1">
    <citation type="submission" date="2020-08" db="EMBL/GenBank/DDBJ databases">
        <title>A Genomic Blueprint of the Chicken Gut Microbiome.</title>
        <authorList>
            <person name="Gilroy R."/>
            <person name="Ravi A."/>
            <person name="Getino M."/>
            <person name="Pursley I."/>
            <person name="Horton D.L."/>
            <person name="Alikhan N.-F."/>
            <person name="Baker D."/>
            <person name="Gharbi K."/>
            <person name="Hall N."/>
            <person name="Watson M."/>
            <person name="Adriaenssens E.M."/>
            <person name="Foster-Nyarko E."/>
            <person name="Jarju S."/>
            <person name="Secka A."/>
            <person name="Antonio M."/>
            <person name="Oren A."/>
            <person name="Chaudhuri R."/>
            <person name="La Ragione R.M."/>
            <person name="Hildebrand F."/>
            <person name="Pallen M.J."/>
        </authorList>
    </citation>
    <scope>NUCLEOTIDE SEQUENCE [LARGE SCALE GENOMIC DNA]</scope>
    <source>
        <strain evidence="1 2">Sa3CUN2</strain>
    </source>
</reference>
<organism evidence="1 2">
    <name type="scientific">Limosilactobacillus avistercoris</name>
    <dbReference type="NCBI Taxonomy" id="2762243"/>
    <lineage>
        <taxon>Bacteria</taxon>
        <taxon>Bacillati</taxon>
        <taxon>Bacillota</taxon>
        <taxon>Bacilli</taxon>
        <taxon>Lactobacillales</taxon>
        <taxon>Lactobacillaceae</taxon>
        <taxon>Limosilactobacillus</taxon>
    </lineage>
</organism>
<dbReference type="RefSeq" id="WP_191683956.1">
    <property type="nucleotide sequence ID" value="NZ_JACSQW010000004.1"/>
</dbReference>
<protein>
    <recommendedName>
        <fullName evidence="3">Bacteriocin immunity protein</fullName>
    </recommendedName>
</protein>
<evidence type="ECO:0000313" key="1">
    <source>
        <dbReference type="EMBL" id="MBD7894584.1"/>
    </source>
</evidence>
<sequence>MMSIESYKAKLNKFIELCKGQVQFKDFSNQEKDELEENAIAIFSNNHLDDGEVTNDVAKYFLFLINPRSIKAVDEFYESRNEEGPSSFRKKELLGMR</sequence>
<name>A0ABR8PBB6_9LACO</name>